<reference evidence="20 21" key="1">
    <citation type="submission" date="2018-06" db="EMBL/GenBank/DDBJ databases">
        <title>Genome conservation of Clostridium tetani.</title>
        <authorList>
            <person name="Bruggemann H."/>
            <person name="Popoff M.R."/>
        </authorList>
    </citation>
    <scope>NUCLEOTIDE SEQUENCE [LARGE SCALE GENOMIC DNA]</scope>
    <source>
        <strain evidence="20 21">63.05</strain>
    </source>
</reference>
<evidence type="ECO:0000256" key="1">
    <source>
        <dbReference type="ARBA" id="ARBA00004496"/>
    </source>
</evidence>
<keyword evidence="7 15" id="KW-0479">Metal-binding</keyword>
<dbReference type="SUPFAM" id="SSF56037">
    <property type="entry name" value="PheT/TilS domain"/>
    <property type="match status" value="1"/>
</dbReference>
<dbReference type="Gene3D" id="3.30.930.10">
    <property type="entry name" value="Bira Bifunctional Protein, Domain 2"/>
    <property type="match status" value="1"/>
</dbReference>
<comment type="subunit">
    <text evidence="3 15">Tetramer of two alpha and two beta subunits.</text>
</comment>
<dbReference type="SUPFAM" id="SSF55681">
    <property type="entry name" value="Class II aaRS and biotin synthetases"/>
    <property type="match status" value="1"/>
</dbReference>
<dbReference type="NCBIfam" id="NF045760">
    <property type="entry name" value="YtpR"/>
    <property type="match status" value="1"/>
</dbReference>
<keyword evidence="12 15" id="KW-0648">Protein biosynthesis</keyword>
<keyword evidence="4 15" id="KW-0963">Cytoplasm</keyword>
<evidence type="ECO:0000256" key="6">
    <source>
        <dbReference type="ARBA" id="ARBA00022598"/>
    </source>
</evidence>
<gene>
    <name evidence="15" type="primary">pheT</name>
    <name evidence="20" type="ORF">DP131_07295</name>
</gene>
<dbReference type="SMART" id="SM00896">
    <property type="entry name" value="FDX-ACB"/>
    <property type="match status" value="1"/>
</dbReference>
<evidence type="ECO:0000256" key="5">
    <source>
        <dbReference type="ARBA" id="ARBA00022555"/>
    </source>
</evidence>
<dbReference type="Gene3D" id="3.50.40.10">
    <property type="entry name" value="Phenylalanyl-trna Synthetase, Chain B, domain 3"/>
    <property type="match status" value="1"/>
</dbReference>
<comment type="caution">
    <text evidence="20">The sequence shown here is derived from an EMBL/GenBank/DDBJ whole genome shotgun (WGS) entry which is preliminary data.</text>
</comment>
<dbReference type="RefSeq" id="WP_023439262.1">
    <property type="nucleotide sequence ID" value="NZ_CASHSW010000027.1"/>
</dbReference>
<dbReference type="EC" id="6.1.1.20" evidence="15"/>
<dbReference type="InterPro" id="IPR045864">
    <property type="entry name" value="aa-tRNA-synth_II/BPL/LPL"/>
</dbReference>
<evidence type="ECO:0000313" key="20">
    <source>
        <dbReference type="EMBL" id="RXI56344.1"/>
    </source>
</evidence>
<evidence type="ECO:0000259" key="19">
    <source>
        <dbReference type="PROSITE" id="PS51483"/>
    </source>
</evidence>
<evidence type="ECO:0000256" key="7">
    <source>
        <dbReference type="ARBA" id="ARBA00022723"/>
    </source>
</evidence>
<keyword evidence="6 15" id="KW-0436">Ligase</keyword>
<dbReference type="CDD" id="cd02796">
    <property type="entry name" value="tRNA_bind_bactPheRS"/>
    <property type="match status" value="1"/>
</dbReference>
<dbReference type="SMART" id="SM00873">
    <property type="entry name" value="B3_4"/>
    <property type="match status" value="1"/>
</dbReference>
<evidence type="ECO:0000256" key="8">
    <source>
        <dbReference type="ARBA" id="ARBA00022741"/>
    </source>
</evidence>
<keyword evidence="10 15" id="KW-0460">Magnesium</keyword>
<keyword evidence="8 15" id="KW-0547">Nucleotide-binding</keyword>
<evidence type="ECO:0000256" key="13">
    <source>
        <dbReference type="ARBA" id="ARBA00023146"/>
    </source>
</evidence>
<keyword evidence="5 16" id="KW-0820">tRNA-binding</keyword>
<dbReference type="InterPro" id="IPR036690">
    <property type="entry name" value="Fdx_antiC-bd_sf"/>
</dbReference>
<proteinExistence type="inferred from homology"/>
<dbReference type="SUPFAM" id="SSF54991">
    <property type="entry name" value="Anticodon-binding domain of PheRS"/>
    <property type="match status" value="1"/>
</dbReference>
<evidence type="ECO:0000256" key="12">
    <source>
        <dbReference type="ARBA" id="ARBA00022917"/>
    </source>
</evidence>
<dbReference type="SMART" id="SM00874">
    <property type="entry name" value="B5"/>
    <property type="match status" value="1"/>
</dbReference>
<feature type="binding site" evidence="15">
    <location>
        <position position="466"/>
    </location>
    <ligand>
        <name>Mg(2+)</name>
        <dbReference type="ChEBI" id="CHEBI:18420"/>
        <note>shared with alpha subunit</note>
    </ligand>
</feature>
<keyword evidence="11 16" id="KW-0694">RNA-binding</keyword>
<dbReference type="HAMAP" id="MF_00283">
    <property type="entry name" value="Phe_tRNA_synth_beta1"/>
    <property type="match status" value="1"/>
</dbReference>
<dbReference type="InterPro" id="IPR005147">
    <property type="entry name" value="tRNA_synthase_B5-dom"/>
</dbReference>
<dbReference type="Gene3D" id="3.30.70.380">
    <property type="entry name" value="Ferrodoxin-fold anticodon-binding domain"/>
    <property type="match status" value="1"/>
</dbReference>
<evidence type="ECO:0000259" key="17">
    <source>
        <dbReference type="PROSITE" id="PS50886"/>
    </source>
</evidence>
<evidence type="ECO:0000313" key="21">
    <source>
        <dbReference type="Proteomes" id="UP000290273"/>
    </source>
</evidence>
<dbReference type="PROSITE" id="PS50886">
    <property type="entry name" value="TRBD"/>
    <property type="match status" value="1"/>
</dbReference>
<feature type="domain" description="TRNA-binding" evidence="17">
    <location>
        <begin position="39"/>
        <end position="149"/>
    </location>
</feature>
<evidence type="ECO:0000256" key="16">
    <source>
        <dbReference type="PROSITE-ProRule" id="PRU00209"/>
    </source>
</evidence>
<dbReference type="PROSITE" id="PS51447">
    <property type="entry name" value="FDX_ACB"/>
    <property type="match status" value="1"/>
</dbReference>
<dbReference type="Pfam" id="PF01588">
    <property type="entry name" value="tRNA_bind"/>
    <property type="match status" value="1"/>
</dbReference>
<dbReference type="SUPFAM" id="SSF50249">
    <property type="entry name" value="Nucleic acid-binding proteins"/>
    <property type="match status" value="1"/>
</dbReference>
<dbReference type="InterPro" id="IPR041616">
    <property type="entry name" value="PheRS_beta_core"/>
</dbReference>
<dbReference type="Proteomes" id="UP000290273">
    <property type="component" value="Unassembled WGS sequence"/>
</dbReference>
<feature type="binding site" evidence="15">
    <location>
        <position position="462"/>
    </location>
    <ligand>
        <name>Mg(2+)</name>
        <dbReference type="ChEBI" id="CHEBI:18420"/>
        <note>shared with alpha subunit</note>
    </ligand>
</feature>
<comment type="subcellular location">
    <subcellularLocation>
        <location evidence="1 15">Cytoplasm</location>
    </subcellularLocation>
</comment>
<keyword evidence="9 15" id="KW-0067">ATP-binding</keyword>
<comment type="similarity">
    <text evidence="2 15">Belongs to the phenylalanyl-tRNA synthetase beta subunit family. Type 1 subfamily.</text>
</comment>
<dbReference type="InterPro" id="IPR005146">
    <property type="entry name" value="B3/B4_tRNA-bd"/>
</dbReference>
<accession>A0ABY0EPF5</accession>
<feature type="domain" description="B5" evidence="19">
    <location>
        <begin position="403"/>
        <end position="478"/>
    </location>
</feature>
<evidence type="ECO:0000256" key="3">
    <source>
        <dbReference type="ARBA" id="ARBA00011209"/>
    </source>
</evidence>
<feature type="domain" description="FDX-ACB" evidence="18">
    <location>
        <begin position="698"/>
        <end position="791"/>
    </location>
</feature>
<dbReference type="InterPro" id="IPR005121">
    <property type="entry name" value="Fdx_antiC-bd"/>
</dbReference>
<dbReference type="InterPro" id="IPR002547">
    <property type="entry name" value="tRNA-bd_dom"/>
</dbReference>
<dbReference type="InterPro" id="IPR009061">
    <property type="entry name" value="DNA-bd_dom_put_sf"/>
</dbReference>
<evidence type="ECO:0000256" key="14">
    <source>
        <dbReference type="ARBA" id="ARBA00049255"/>
    </source>
</evidence>
<dbReference type="PANTHER" id="PTHR10947">
    <property type="entry name" value="PHENYLALANYL-TRNA SYNTHETASE BETA CHAIN AND LEUCINE-RICH REPEAT-CONTAINING PROTEIN 47"/>
    <property type="match status" value="1"/>
</dbReference>
<name>A0ABY0EPF5_CLOTA</name>
<dbReference type="Gene3D" id="3.30.56.10">
    <property type="match status" value="2"/>
</dbReference>
<dbReference type="GO" id="GO:0016874">
    <property type="term" value="F:ligase activity"/>
    <property type="evidence" value="ECO:0007669"/>
    <property type="project" value="UniProtKB-KW"/>
</dbReference>
<dbReference type="InterPro" id="IPR004532">
    <property type="entry name" value="Phe-tRNA-ligase_IIc_bsu_bact"/>
</dbReference>
<dbReference type="Pfam" id="PF03484">
    <property type="entry name" value="B5"/>
    <property type="match status" value="1"/>
</dbReference>
<evidence type="ECO:0000256" key="4">
    <source>
        <dbReference type="ARBA" id="ARBA00022490"/>
    </source>
</evidence>
<evidence type="ECO:0000256" key="15">
    <source>
        <dbReference type="HAMAP-Rule" id="MF_00283"/>
    </source>
</evidence>
<evidence type="ECO:0000256" key="9">
    <source>
        <dbReference type="ARBA" id="ARBA00022840"/>
    </source>
</evidence>
<dbReference type="InterPro" id="IPR033714">
    <property type="entry name" value="tRNA_bind_bactPheRS"/>
</dbReference>
<dbReference type="EMBL" id="QMAU01000034">
    <property type="protein sequence ID" value="RXI56344.1"/>
    <property type="molecule type" value="Genomic_DNA"/>
</dbReference>
<evidence type="ECO:0000256" key="10">
    <source>
        <dbReference type="ARBA" id="ARBA00022842"/>
    </source>
</evidence>
<dbReference type="InterPro" id="IPR012340">
    <property type="entry name" value="NA-bd_OB-fold"/>
</dbReference>
<dbReference type="Gene3D" id="2.40.50.140">
    <property type="entry name" value="Nucleic acid-binding proteins"/>
    <property type="match status" value="1"/>
</dbReference>
<dbReference type="SUPFAM" id="SSF46955">
    <property type="entry name" value="Putative DNA-binding domain"/>
    <property type="match status" value="1"/>
</dbReference>
<comment type="catalytic activity">
    <reaction evidence="14 15">
        <text>tRNA(Phe) + L-phenylalanine + ATP = L-phenylalanyl-tRNA(Phe) + AMP + diphosphate + H(+)</text>
        <dbReference type="Rhea" id="RHEA:19413"/>
        <dbReference type="Rhea" id="RHEA-COMP:9668"/>
        <dbReference type="Rhea" id="RHEA-COMP:9699"/>
        <dbReference type="ChEBI" id="CHEBI:15378"/>
        <dbReference type="ChEBI" id="CHEBI:30616"/>
        <dbReference type="ChEBI" id="CHEBI:33019"/>
        <dbReference type="ChEBI" id="CHEBI:58095"/>
        <dbReference type="ChEBI" id="CHEBI:78442"/>
        <dbReference type="ChEBI" id="CHEBI:78531"/>
        <dbReference type="ChEBI" id="CHEBI:456215"/>
        <dbReference type="EC" id="6.1.1.20"/>
    </reaction>
</comment>
<dbReference type="Pfam" id="PF03483">
    <property type="entry name" value="B3_4"/>
    <property type="match status" value="1"/>
</dbReference>
<protein>
    <recommendedName>
        <fullName evidence="15">Phenylalanine--tRNA ligase beta subunit</fullName>
        <ecNumber evidence="15">6.1.1.20</ecNumber>
    </recommendedName>
    <alternativeName>
        <fullName evidence="15">Phenylalanyl-tRNA synthetase beta subunit</fullName>
        <shortName evidence="15">PheRS</shortName>
    </alternativeName>
</protein>
<evidence type="ECO:0000259" key="18">
    <source>
        <dbReference type="PROSITE" id="PS51447"/>
    </source>
</evidence>
<evidence type="ECO:0000256" key="2">
    <source>
        <dbReference type="ARBA" id="ARBA00008653"/>
    </source>
</evidence>
<feature type="binding site" evidence="15">
    <location>
        <position position="465"/>
    </location>
    <ligand>
        <name>Mg(2+)</name>
        <dbReference type="ChEBI" id="CHEBI:18420"/>
        <note>shared with alpha subunit</note>
    </ligand>
</feature>
<dbReference type="PANTHER" id="PTHR10947:SF0">
    <property type="entry name" value="PHENYLALANINE--TRNA LIGASE BETA SUBUNIT"/>
    <property type="match status" value="1"/>
</dbReference>
<comment type="cofactor">
    <cofactor evidence="15">
        <name>Mg(2+)</name>
        <dbReference type="ChEBI" id="CHEBI:18420"/>
    </cofactor>
    <text evidence="15">Binds 2 magnesium ions per tetramer.</text>
</comment>
<dbReference type="InterPro" id="IPR045060">
    <property type="entry name" value="Phe-tRNA-ligase_IIc_bsu"/>
</dbReference>
<organism evidence="20 21">
    <name type="scientific">Clostridium tetani</name>
    <dbReference type="NCBI Taxonomy" id="1513"/>
    <lineage>
        <taxon>Bacteria</taxon>
        <taxon>Bacillati</taxon>
        <taxon>Bacillota</taxon>
        <taxon>Clostridia</taxon>
        <taxon>Eubacteriales</taxon>
        <taxon>Clostridiaceae</taxon>
        <taxon>Clostridium</taxon>
    </lineage>
</organism>
<feature type="binding site" evidence="15">
    <location>
        <position position="456"/>
    </location>
    <ligand>
        <name>Mg(2+)</name>
        <dbReference type="ChEBI" id="CHEBI:18420"/>
        <note>shared with alpha subunit</note>
    </ligand>
</feature>
<sequence length="791" mass="88888">MNVPFKWLKDYVNINISANELGDRLTLSGSKVEEIISSGDEIQNVVTGKIEKIERHPDADKLVVCSVNIGKEEPIQIVTGANNMKEEDIVPVAVHGAVLPNDVKIKKGKLRGIMSNGMMCSEKELGMPESGVDGLMILPSNTPIGKDIKEVLDLDNAVIEFEITSNRPDCLSVVGIARETAATLGTEYTMPKLDYTPKNKSNIKDSLEVEIKDELCRRYMARGVKNVKIQESPEWMQERLEEAGVRAINNIVDITNFVMLELGQPLHAFDGRQITSNKIVVERGKSGEKFTTLDEVERIIDESILCIKDGDRTVALAGIMGGLNSEVKEDTKEIILECANFDGTNIRVSSKKLGLRTEASSKFEKDLDPNLVGIAMDRVCHLIEELDAGEVMEGSIDIYKNPVEERNLKVDSNWMNKFLGTDISKEDMKEYLDRLELKTDIEGDTLNITVPTFRSDIVLKQDVAEEIARIYGYNNIPTTMFNSVSKRAGKTLKQHLEDKVVEILIGSGLNQSISYSFVSPKIFDKILIPEDNDLRNTVKIKNPLGEDYSLMRTTTLASMMEALSRNYSRNNSYARLFEMGKVYIPSQDEKVLPEERNTLVIGMYGEVDYLNLKGILENLVEELNIEKSSYKRESEHPTFHPGKTAKLYVNKEFAGLLGEIHPDVLDNYDIDEKCYIAELNLDVLFKNVNIEKKYTALPKFPAVDRDMALLVDDKVLVQDIESIIRNKGGKILEDVKLFDVYKGAQIPEGKKSVAYSIVYRMPNRTLTDAEVTKVHDKIVRTLENNLGAELR</sequence>
<dbReference type="PROSITE" id="PS51483">
    <property type="entry name" value="B5"/>
    <property type="match status" value="1"/>
</dbReference>
<keyword evidence="13 15" id="KW-0030">Aminoacyl-tRNA synthetase</keyword>
<dbReference type="InterPro" id="IPR020825">
    <property type="entry name" value="Phe-tRNA_synthase-like_B3/B4"/>
</dbReference>
<evidence type="ECO:0000256" key="11">
    <source>
        <dbReference type="ARBA" id="ARBA00022884"/>
    </source>
</evidence>
<dbReference type="NCBIfam" id="TIGR00472">
    <property type="entry name" value="pheT_bact"/>
    <property type="match status" value="1"/>
</dbReference>
<dbReference type="CDD" id="cd00769">
    <property type="entry name" value="PheRS_beta_core"/>
    <property type="match status" value="1"/>
</dbReference>
<dbReference type="Pfam" id="PF03147">
    <property type="entry name" value="FDX-ACB"/>
    <property type="match status" value="1"/>
</dbReference>
<dbReference type="Pfam" id="PF17759">
    <property type="entry name" value="tRNA_synthFbeta"/>
    <property type="match status" value="1"/>
</dbReference>